<feature type="compositionally biased region" description="Basic and acidic residues" evidence="1">
    <location>
        <begin position="141"/>
        <end position="157"/>
    </location>
</feature>
<sequence>MEPRLVYDGRARPALFTLILREGEGGQEVLEREDAYTQGQGQERERAEEELRAVRVFLFSFLLAHLRQHLLCQHPVVGQHLRQHLRDVISESDAERERQRDRGASAVARVPYVGLSLPGDALSLPAYALDALLTKRRHDGRGKTEHSERAEEEEGRRRNARASRRSSRACRVWGAGGAFRLLPFRLLR</sequence>
<feature type="region of interest" description="Disordered" evidence="1">
    <location>
        <begin position="138"/>
        <end position="162"/>
    </location>
</feature>
<keyword evidence="3" id="KW-1185">Reference proteome</keyword>
<comment type="caution">
    <text evidence="2">The sequence shown here is derived from an EMBL/GenBank/DDBJ whole genome shotgun (WGS) entry which is preliminary data.</text>
</comment>
<proteinExistence type="predicted"/>
<dbReference type="AlphaFoldDB" id="A0A9W8MMN3"/>
<evidence type="ECO:0000313" key="2">
    <source>
        <dbReference type="EMBL" id="KAJ3485831.1"/>
    </source>
</evidence>
<evidence type="ECO:0000256" key="1">
    <source>
        <dbReference type="SAM" id="MobiDB-lite"/>
    </source>
</evidence>
<dbReference type="EMBL" id="JANKHO010003141">
    <property type="protein sequence ID" value="KAJ3485831.1"/>
    <property type="molecule type" value="Genomic_DNA"/>
</dbReference>
<organism evidence="2 3">
    <name type="scientific">Agrocybe chaxingu</name>
    <dbReference type="NCBI Taxonomy" id="84603"/>
    <lineage>
        <taxon>Eukaryota</taxon>
        <taxon>Fungi</taxon>
        <taxon>Dikarya</taxon>
        <taxon>Basidiomycota</taxon>
        <taxon>Agaricomycotina</taxon>
        <taxon>Agaricomycetes</taxon>
        <taxon>Agaricomycetidae</taxon>
        <taxon>Agaricales</taxon>
        <taxon>Agaricineae</taxon>
        <taxon>Strophariaceae</taxon>
        <taxon>Agrocybe</taxon>
    </lineage>
</organism>
<name>A0A9W8MMN3_9AGAR</name>
<accession>A0A9W8MMN3</accession>
<dbReference type="Proteomes" id="UP001148786">
    <property type="component" value="Unassembled WGS sequence"/>
</dbReference>
<evidence type="ECO:0000313" key="3">
    <source>
        <dbReference type="Proteomes" id="UP001148786"/>
    </source>
</evidence>
<reference evidence="2" key="1">
    <citation type="submission" date="2022-07" db="EMBL/GenBank/DDBJ databases">
        <title>Genome Sequence of Agrocybe chaxingu.</title>
        <authorList>
            <person name="Buettner E."/>
        </authorList>
    </citation>
    <scope>NUCLEOTIDE SEQUENCE</scope>
    <source>
        <strain evidence="2">MP-N11</strain>
    </source>
</reference>
<gene>
    <name evidence="2" type="ORF">NLJ89_g11863</name>
</gene>
<protein>
    <submittedName>
        <fullName evidence="2">Uncharacterized protein</fullName>
    </submittedName>
</protein>